<dbReference type="Proteomes" id="UP000662185">
    <property type="component" value="Unassembled WGS sequence"/>
</dbReference>
<reference evidence="4" key="1">
    <citation type="journal article" date="2020" name="ISME J.">
        <title>Comparative genomics reveals insights into cyanobacterial evolution and habitat adaptation.</title>
        <authorList>
            <person name="Chen M.Y."/>
            <person name="Teng W.K."/>
            <person name="Zhao L."/>
            <person name="Hu C.X."/>
            <person name="Zhou Y.K."/>
            <person name="Han B.P."/>
            <person name="Song L.R."/>
            <person name="Shu W.S."/>
        </authorList>
    </citation>
    <scope>NUCLEOTIDE SEQUENCE [LARGE SCALE GENOMIC DNA]</scope>
    <source>
        <strain evidence="4">FACHB-251</strain>
    </source>
</reference>
<sequence>MNKFDITGKVAIVTGAARGIGKAIAIGLANAGAKIVIADIKETQGQETVQIINNAGGDSIFIYTDVTNRENCNNLIQQTVNHYGQLDIMICNAGTDFVKPAISLLEQEWDTIIDVDLKGYFQCAQSAAKQMIKQGVGGSIIMNSSIAGVVGIAGCAAYTAAKGGVNQLVRSLAIEWADYGIRVNAFAPGYINNTMENTEKLRLPQPDQQYLDRVIPLKRKGEPEELVSPVIFLASEAASYITGTILMVDGGYTAL</sequence>
<dbReference type="InterPro" id="IPR002347">
    <property type="entry name" value="SDR_fam"/>
</dbReference>
<dbReference type="Gene3D" id="3.40.50.720">
    <property type="entry name" value="NAD(P)-binding Rossmann-like Domain"/>
    <property type="match status" value="1"/>
</dbReference>
<evidence type="ECO:0000256" key="1">
    <source>
        <dbReference type="ARBA" id="ARBA00006484"/>
    </source>
</evidence>
<evidence type="ECO:0000256" key="2">
    <source>
        <dbReference type="ARBA" id="ARBA00023002"/>
    </source>
</evidence>
<protein>
    <submittedName>
        <fullName evidence="3">SDR family oxidoreductase</fullName>
    </submittedName>
</protein>
<dbReference type="InterPro" id="IPR020904">
    <property type="entry name" value="Sc_DH/Rdtase_CS"/>
</dbReference>
<organism evidence="3 4">
    <name type="scientific">Anabaena sphaerica FACHB-251</name>
    <dbReference type="NCBI Taxonomy" id="2692883"/>
    <lineage>
        <taxon>Bacteria</taxon>
        <taxon>Bacillati</taxon>
        <taxon>Cyanobacteriota</taxon>
        <taxon>Cyanophyceae</taxon>
        <taxon>Nostocales</taxon>
        <taxon>Nostocaceae</taxon>
        <taxon>Anabaena</taxon>
    </lineage>
</organism>
<proteinExistence type="inferred from homology"/>
<dbReference type="PANTHER" id="PTHR42760:SF124">
    <property type="entry name" value="SHORT-CHAIN DEHYDROGENASE_REDUCTASE"/>
    <property type="match status" value="1"/>
</dbReference>
<dbReference type="SUPFAM" id="SSF51735">
    <property type="entry name" value="NAD(P)-binding Rossmann-fold domains"/>
    <property type="match status" value="1"/>
</dbReference>
<name>A0A927A1W2_9NOST</name>
<accession>A0A927A1W2</accession>
<dbReference type="PRINTS" id="PR00081">
    <property type="entry name" value="GDHRDH"/>
</dbReference>
<dbReference type="PANTHER" id="PTHR42760">
    <property type="entry name" value="SHORT-CHAIN DEHYDROGENASES/REDUCTASES FAMILY MEMBER"/>
    <property type="match status" value="1"/>
</dbReference>
<comment type="caution">
    <text evidence="3">The sequence shown here is derived from an EMBL/GenBank/DDBJ whole genome shotgun (WGS) entry which is preliminary data.</text>
</comment>
<dbReference type="NCBIfam" id="NF005559">
    <property type="entry name" value="PRK07231.1"/>
    <property type="match status" value="1"/>
</dbReference>
<keyword evidence="4" id="KW-1185">Reference proteome</keyword>
<keyword evidence="2" id="KW-0560">Oxidoreductase</keyword>
<evidence type="ECO:0000313" key="3">
    <source>
        <dbReference type="EMBL" id="MBD2295114.1"/>
    </source>
</evidence>
<gene>
    <name evidence="3" type="ORF">H6G06_16910</name>
</gene>
<dbReference type="GO" id="GO:0016616">
    <property type="term" value="F:oxidoreductase activity, acting on the CH-OH group of donors, NAD or NADP as acceptor"/>
    <property type="evidence" value="ECO:0007669"/>
    <property type="project" value="TreeGrafter"/>
</dbReference>
<dbReference type="PROSITE" id="PS00061">
    <property type="entry name" value="ADH_SHORT"/>
    <property type="match status" value="1"/>
</dbReference>
<dbReference type="AlphaFoldDB" id="A0A927A1W2"/>
<dbReference type="RefSeq" id="WP_190562178.1">
    <property type="nucleotide sequence ID" value="NZ_JACJQU010000010.1"/>
</dbReference>
<dbReference type="PRINTS" id="PR00080">
    <property type="entry name" value="SDRFAMILY"/>
</dbReference>
<comment type="similarity">
    <text evidence="1">Belongs to the short-chain dehydrogenases/reductases (SDR) family.</text>
</comment>
<dbReference type="Pfam" id="PF13561">
    <property type="entry name" value="adh_short_C2"/>
    <property type="match status" value="1"/>
</dbReference>
<dbReference type="FunFam" id="3.40.50.720:FF:000084">
    <property type="entry name" value="Short-chain dehydrogenase reductase"/>
    <property type="match status" value="1"/>
</dbReference>
<evidence type="ECO:0000313" key="4">
    <source>
        <dbReference type="Proteomes" id="UP000662185"/>
    </source>
</evidence>
<dbReference type="InterPro" id="IPR036291">
    <property type="entry name" value="NAD(P)-bd_dom_sf"/>
</dbReference>
<dbReference type="EMBL" id="JACJQU010000010">
    <property type="protein sequence ID" value="MBD2295114.1"/>
    <property type="molecule type" value="Genomic_DNA"/>
</dbReference>